<feature type="domain" description="Pyridoxamine 5'-phosphate oxidase N-terminal" evidence="2">
    <location>
        <begin position="14"/>
        <end position="145"/>
    </location>
</feature>
<sequence>MSDDEADRLLAVQNAYQALIASQQTLILSTVNQHQQPEISYAPFVQDEQGVFYIFVSELASHTANLLQSGRTSIMIVRDEVQSRNLFARERVSYQCSASDIPLSDPVSEIPLTQLQERFGETIKLLRTLADFHLIALTPETGRYVAGFGKAYDLILPDGIPVAVNGESKKK</sequence>
<organism evidence="3 4">
    <name type="scientific">Sedimenticola thiotaurini</name>
    <dbReference type="NCBI Taxonomy" id="1543721"/>
    <lineage>
        <taxon>Bacteria</taxon>
        <taxon>Pseudomonadati</taxon>
        <taxon>Pseudomonadota</taxon>
        <taxon>Gammaproteobacteria</taxon>
        <taxon>Chromatiales</taxon>
        <taxon>Sedimenticolaceae</taxon>
        <taxon>Sedimenticola</taxon>
    </lineage>
</organism>
<dbReference type="InterPro" id="IPR011576">
    <property type="entry name" value="Pyridox_Oxase_N"/>
</dbReference>
<dbReference type="Proteomes" id="UP000317355">
    <property type="component" value="Unassembled WGS sequence"/>
</dbReference>
<evidence type="ECO:0000313" key="3">
    <source>
        <dbReference type="EMBL" id="TVT55275.1"/>
    </source>
</evidence>
<dbReference type="Gene3D" id="2.30.110.10">
    <property type="entry name" value="Electron Transport, Fmn-binding Protein, Chain A"/>
    <property type="match status" value="1"/>
</dbReference>
<dbReference type="SUPFAM" id="SSF50475">
    <property type="entry name" value="FMN-binding split barrel"/>
    <property type="match status" value="1"/>
</dbReference>
<proteinExistence type="predicted"/>
<evidence type="ECO:0000313" key="4">
    <source>
        <dbReference type="Proteomes" id="UP000317355"/>
    </source>
</evidence>
<dbReference type="GO" id="GO:0005829">
    <property type="term" value="C:cytosol"/>
    <property type="evidence" value="ECO:0007669"/>
    <property type="project" value="TreeGrafter"/>
</dbReference>
<dbReference type="GO" id="GO:0070967">
    <property type="term" value="F:coenzyme F420 binding"/>
    <property type="evidence" value="ECO:0007669"/>
    <property type="project" value="TreeGrafter"/>
</dbReference>
<dbReference type="PIRSF" id="PIRSF004633">
    <property type="entry name" value="UCP_PLP_oxd"/>
    <property type="match status" value="1"/>
</dbReference>
<dbReference type="GO" id="GO:0016627">
    <property type="term" value="F:oxidoreductase activity, acting on the CH-CH group of donors"/>
    <property type="evidence" value="ECO:0007669"/>
    <property type="project" value="TreeGrafter"/>
</dbReference>
<dbReference type="InterPro" id="IPR052019">
    <property type="entry name" value="F420H2_bilvrd_red/Heme_oxyg"/>
</dbReference>
<protein>
    <submittedName>
        <fullName evidence="3">HugZ family protein</fullName>
    </submittedName>
</protein>
<dbReference type="InterPro" id="IPR012349">
    <property type="entry name" value="Split_barrel_FMN-bd"/>
</dbReference>
<reference evidence="3 4" key="1">
    <citation type="submission" date="2019-07" db="EMBL/GenBank/DDBJ databases">
        <title>The pathways for chlorine oxyanion respiration interact through the shared metabolite chlorate.</title>
        <authorList>
            <person name="Barnum T.P."/>
            <person name="Cheng Y."/>
            <person name="Hill K.A."/>
            <person name="Lucas L.N."/>
            <person name="Carlson H.K."/>
            <person name="Coates J.D."/>
        </authorList>
    </citation>
    <scope>NUCLEOTIDE SEQUENCE [LARGE SCALE GENOMIC DNA]</scope>
    <source>
        <strain evidence="3">BK-3</strain>
    </source>
</reference>
<accession>A0A558D2M6</accession>
<comment type="caution">
    <text evidence="3">The sequence shown here is derived from an EMBL/GenBank/DDBJ whole genome shotgun (WGS) entry which is preliminary data.</text>
</comment>
<evidence type="ECO:0000256" key="1">
    <source>
        <dbReference type="ARBA" id="ARBA00023002"/>
    </source>
</evidence>
<keyword evidence="1" id="KW-0560">Oxidoreductase</keyword>
<dbReference type="AlphaFoldDB" id="A0A558D2M6"/>
<dbReference type="PANTHER" id="PTHR35176">
    <property type="entry name" value="HEME OXYGENASE HI_0854-RELATED"/>
    <property type="match status" value="1"/>
</dbReference>
<gene>
    <name evidence="3" type="ORF">FHK82_08900</name>
</gene>
<dbReference type="Pfam" id="PF01243">
    <property type="entry name" value="PNPOx_N"/>
    <property type="match status" value="1"/>
</dbReference>
<dbReference type="PANTHER" id="PTHR35176:SF6">
    <property type="entry name" value="HEME OXYGENASE HI_0854-RELATED"/>
    <property type="match status" value="1"/>
</dbReference>
<evidence type="ECO:0000259" key="2">
    <source>
        <dbReference type="Pfam" id="PF01243"/>
    </source>
</evidence>
<dbReference type="EMBL" id="VMRY01000035">
    <property type="protein sequence ID" value="TVT55275.1"/>
    <property type="molecule type" value="Genomic_DNA"/>
</dbReference>
<dbReference type="InterPro" id="IPR014419">
    <property type="entry name" value="HutZ"/>
</dbReference>
<name>A0A558D2M6_9GAMM</name>